<gene>
    <name evidence="4" type="ORF">SI859A1_00907</name>
</gene>
<reference evidence="4 5" key="1">
    <citation type="journal article" date="2008" name="Appl. Environ. Microbiol.">
        <title>Genomic insights into Mn(II) oxidation by the marine alphaproteobacterium Aurantimonas sp. strain SI85-9A1.</title>
        <authorList>
            <person name="Dick G.J."/>
            <person name="Podell S."/>
            <person name="Johnson H.A."/>
            <person name="Rivera-Espinoza Y."/>
            <person name="Bernier-Latmani R."/>
            <person name="McCarthy J.K."/>
            <person name="Torpey J.W."/>
            <person name="Clement B.G."/>
            <person name="Gaasterland T."/>
            <person name="Tebo B.M."/>
        </authorList>
    </citation>
    <scope>NUCLEOTIDE SEQUENCE [LARGE SCALE GENOMIC DNA]</scope>
    <source>
        <strain evidence="4 5">SI85-9A1</strain>
    </source>
</reference>
<dbReference type="OrthoDB" id="3201900at2"/>
<feature type="domain" description="Probable ATP-binding protein BrxC alpha-helical" evidence="2">
    <location>
        <begin position="880"/>
        <end position="999"/>
    </location>
</feature>
<accession>Q1YJU1</accession>
<sequence>MTSMNIADLFVRPIDRQINGVIKADQDDAKSVWQELDEYVITQELDRYMREFLSAYLAPETLSRSGDAACRNGVWVSGFFGSGKSHFIKIISYLLENRSVEQDGVSKTALDFFRTKIVDPMFAADIEKATRIPTDVVLFNVDSKASSNDERAILQVFIRVFNEKLGYCADFPYIADMERFLERKGKYEAFKAAFEKETGSPWIEERSAVRFHEDALIGAIAEVLGKPRTEAGEWLDKYEKDFQPTPENFAHWVAEYLDRQGPDHRIVFLADEIGGFIGRNGKMMLNLQTITENLGTVCKGGAWVVVTSQANIEAILGEMRSTVEEDFSKIQGRFKARLSLSGSHADEVIQRRLLGKTEPAKDELKTNFGMNGEILRHQVTFRDNRMTLRSFDGEDDFVRHYPFIPYQFQLVQKIFDASRTHGMTGAHLAKGERSMLDAFQTAAVYSASKPVGALIPLHFFYPAIESFLEDIVRRAINGVRTNPSLEPFDSEVLKTLFLIRYVDEISGNVDNLVTLFLDRIDADRVALRKAIEASLRRLESETLISRNGENFFFLTDEERDIGKEIKAIRLNPGEETSLLGNLIFDDTLQSVDRGLFTYKPIKSNLDVMRFVDDAPRSALKDKAIPLKIVTPLADNYEDFADATVTMRSHDEVLVVLGNEKDLARDVYDYLKVEKYATQKMDGTQSESVKRIVRARQHENTERRKRLHQTIEALIRDARIYVNGRRLDPKATTADAIVVEALDYYIANTFKKIGLLVHLSEDPIRDAKVILATSDDTLDLKDEDPNKAALDEVLDHVGLIEKQSKQPILFDIAEHFNKRPYGWGLRETALLVVKLFRRGSADLLMNSERLDRSQLASEIEGQNKWRKIVIQRRKMLDETTLHSARQLAKDIFGRMPGVGEDAIAEDIRLNLTNWQDNLKSWGALADDGEFPGKSAIAEIEGIIAPIMQKRGSYELIEAFVTAKADLTGLFEDYEDLSDFHSSQRPAWDLMRKAVMDFAVNEKEIEKDEAAAKALTSIKDILALEAPYSRIQDASALIATVTEANRILLEKRRNHAYGIVDPLIAKIKAELDDVSSGSDLRNRSLHPIQTIRKRIETSPSISAIFMAQTEAREAYDDAFEMIGNSVMKVAEPVRQPETVGGGPEGGVPYGKLPEPPVVVFKPKRVIQPASLVSADGYLESQAQVDDFIDRLRSRLSEAVSKNERIEIR</sequence>
<protein>
    <submittedName>
        <fullName evidence="4">Putative ATPase-like protein</fullName>
    </submittedName>
</protein>
<dbReference type="InterPro" id="IPR047679">
    <property type="entry name" value="BREX_BrxC"/>
</dbReference>
<dbReference type="InterPro" id="IPR058036">
    <property type="entry name" value="BREX_BrxC_4th"/>
</dbReference>
<dbReference type="AlphaFoldDB" id="Q1YJU1"/>
<dbReference type="HOGENOM" id="CLU_007924_0_0_5"/>
<keyword evidence="5" id="KW-1185">Reference proteome</keyword>
<organism evidence="4 5">
    <name type="scientific">Aurantimonas manganoxydans (strain ATCC BAA-1229 / DSM 21871 / SI85-9A1)</name>
    <dbReference type="NCBI Taxonomy" id="287752"/>
    <lineage>
        <taxon>Bacteria</taxon>
        <taxon>Pseudomonadati</taxon>
        <taxon>Pseudomonadota</taxon>
        <taxon>Alphaproteobacteria</taxon>
        <taxon>Hyphomicrobiales</taxon>
        <taxon>Aurantimonadaceae</taxon>
        <taxon>Aurantimonas</taxon>
    </lineage>
</organism>
<proteinExistence type="predicted"/>
<dbReference type="InterPro" id="IPR058037">
    <property type="entry name" value="BREX_BrxC_helical"/>
</dbReference>
<dbReference type="NCBIfam" id="NF033441">
    <property type="entry name" value="BREX_BrxC"/>
    <property type="match status" value="1"/>
</dbReference>
<evidence type="ECO:0000259" key="1">
    <source>
        <dbReference type="Pfam" id="PF25791"/>
    </source>
</evidence>
<dbReference type="BioCyc" id="AURANTIMONAS:SI859A1_00907-MONOMER"/>
<evidence type="ECO:0000313" key="5">
    <source>
        <dbReference type="Proteomes" id="UP000000321"/>
    </source>
</evidence>
<evidence type="ECO:0000313" key="4">
    <source>
        <dbReference type="EMBL" id="EAS50782.1"/>
    </source>
</evidence>
<evidence type="ECO:0000259" key="2">
    <source>
        <dbReference type="Pfam" id="PF25792"/>
    </source>
</evidence>
<dbReference type="InterPro" id="IPR058038">
    <property type="entry name" value="BREX_BrxC_wHTH"/>
</dbReference>
<dbReference type="Proteomes" id="UP000000321">
    <property type="component" value="Unassembled WGS sequence"/>
</dbReference>
<dbReference type="EMBL" id="AAPJ01000002">
    <property type="protein sequence ID" value="EAS50782.1"/>
    <property type="molecule type" value="Genomic_DNA"/>
</dbReference>
<evidence type="ECO:0000259" key="3">
    <source>
        <dbReference type="Pfam" id="PF25796"/>
    </source>
</evidence>
<comment type="caution">
    <text evidence="4">The sequence shown here is derived from an EMBL/GenBank/DDBJ whole genome shotgun (WGS) entry which is preliminary data.</text>
</comment>
<feature type="domain" description="Probable ATP-binding protein BrxC winged helix-turn-helix" evidence="1">
    <location>
        <begin position="762"/>
        <end position="873"/>
    </location>
</feature>
<feature type="domain" description="Probable ATP-binding protein BrxC 4th six-stranded beta-sheet" evidence="3">
    <location>
        <begin position="570"/>
        <end position="743"/>
    </location>
</feature>
<dbReference type="Pfam" id="PF25791">
    <property type="entry name" value="WHD_BREX_BrxC"/>
    <property type="match status" value="1"/>
</dbReference>
<name>Q1YJU1_AURMS</name>
<dbReference type="Pfam" id="PF25792">
    <property type="entry name" value="BREX_BrxC_helical"/>
    <property type="match status" value="1"/>
</dbReference>
<dbReference type="Pfam" id="PF25796">
    <property type="entry name" value="BREX_BrxC_4th"/>
    <property type="match status" value="1"/>
</dbReference>